<evidence type="ECO:0000313" key="2">
    <source>
        <dbReference type="Proteomes" id="UP001151760"/>
    </source>
</evidence>
<comment type="caution">
    <text evidence="1">The sequence shown here is derived from an EMBL/GenBank/DDBJ whole genome shotgun (WGS) entry which is preliminary data.</text>
</comment>
<protein>
    <submittedName>
        <fullName evidence="1">Uncharacterized protein</fullName>
    </submittedName>
</protein>
<proteinExistence type="predicted"/>
<organism evidence="1 2">
    <name type="scientific">Tanacetum coccineum</name>
    <dbReference type="NCBI Taxonomy" id="301880"/>
    <lineage>
        <taxon>Eukaryota</taxon>
        <taxon>Viridiplantae</taxon>
        <taxon>Streptophyta</taxon>
        <taxon>Embryophyta</taxon>
        <taxon>Tracheophyta</taxon>
        <taxon>Spermatophyta</taxon>
        <taxon>Magnoliopsida</taxon>
        <taxon>eudicotyledons</taxon>
        <taxon>Gunneridae</taxon>
        <taxon>Pentapetalae</taxon>
        <taxon>asterids</taxon>
        <taxon>campanulids</taxon>
        <taxon>Asterales</taxon>
        <taxon>Asteraceae</taxon>
        <taxon>Asteroideae</taxon>
        <taxon>Anthemideae</taxon>
        <taxon>Anthemidinae</taxon>
        <taxon>Tanacetum</taxon>
    </lineage>
</organism>
<reference evidence="1" key="1">
    <citation type="journal article" date="2022" name="Int. J. Mol. Sci.">
        <title>Draft Genome of Tanacetum Coccineum: Genomic Comparison of Closely Related Tanacetum-Family Plants.</title>
        <authorList>
            <person name="Yamashiro T."/>
            <person name="Shiraishi A."/>
            <person name="Nakayama K."/>
            <person name="Satake H."/>
        </authorList>
    </citation>
    <scope>NUCLEOTIDE SEQUENCE</scope>
</reference>
<sequence>MMYLTASTKSISAALFTKREEEHVPIYFISRVPQGAELNYPRMEVTKVETKEGESWMTPIHEYLVSGLLSEDPKESRKIRVKAPQFAMKVLQDCKKWKEQSSIKKVAESGTITAGCGGPFNHWGVNILGPLPTAPGGFKFLAIAVEHSMKWVEAKPLTVINGRHAERFVWEYVVTLPRNSQKETPFSLTYGSEAIILISENDVAKDDRGRIKEVDKRRESKEIASIEEAYYQSKFRGTITKGVVSPFIRLETSFYFRKTTQQARSLEDIMKQDWGFTMEASAGGDIGLKTGTEDGVAL</sequence>
<keyword evidence="2" id="KW-1185">Reference proteome</keyword>
<dbReference type="EMBL" id="BQNB010008693">
    <property type="protein sequence ID" value="GJS52966.1"/>
    <property type="molecule type" value="Genomic_DNA"/>
</dbReference>
<gene>
    <name evidence="1" type="ORF">Tco_0626328</name>
</gene>
<accession>A0ABQ4WK28</accession>
<dbReference type="Proteomes" id="UP001151760">
    <property type="component" value="Unassembled WGS sequence"/>
</dbReference>
<evidence type="ECO:0000313" key="1">
    <source>
        <dbReference type="EMBL" id="GJS52966.1"/>
    </source>
</evidence>
<name>A0ABQ4WK28_9ASTR</name>
<reference evidence="1" key="2">
    <citation type="submission" date="2022-01" db="EMBL/GenBank/DDBJ databases">
        <authorList>
            <person name="Yamashiro T."/>
            <person name="Shiraishi A."/>
            <person name="Satake H."/>
            <person name="Nakayama K."/>
        </authorList>
    </citation>
    <scope>NUCLEOTIDE SEQUENCE</scope>
</reference>